<keyword evidence="6 8" id="KW-1133">Transmembrane helix</keyword>
<feature type="transmembrane region" description="Helical" evidence="8">
    <location>
        <begin position="48"/>
        <end position="67"/>
    </location>
</feature>
<feature type="transmembrane region" description="Helical" evidence="8">
    <location>
        <begin position="167"/>
        <end position="187"/>
    </location>
</feature>
<dbReference type="AlphaFoldDB" id="A0A1I3SH40"/>
<dbReference type="EMBL" id="FOQY01000010">
    <property type="protein sequence ID" value="SFJ57049.1"/>
    <property type="molecule type" value="Genomic_DNA"/>
</dbReference>
<dbReference type="Pfam" id="PF02653">
    <property type="entry name" value="BPD_transp_2"/>
    <property type="match status" value="1"/>
</dbReference>
<dbReference type="GO" id="GO:0005886">
    <property type="term" value="C:plasma membrane"/>
    <property type="evidence" value="ECO:0007669"/>
    <property type="project" value="UniProtKB-SubCell"/>
</dbReference>
<evidence type="ECO:0000256" key="3">
    <source>
        <dbReference type="ARBA" id="ARBA00022475"/>
    </source>
</evidence>
<dbReference type="InterPro" id="IPR001851">
    <property type="entry name" value="ABC_transp_permease"/>
</dbReference>
<sequence length="322" mass="32154">MSELLAPALPALPTRARMRRTAPAVVSAVAMIIMIAVCASLQPDVLTVAGLSLVLSATVPLVIAAQAQMTLMSVGDIDLGIGNFVGLVTVVSATTLVSSPATGALILLALVAAYAVLGALIHLRRVPSLIATLGASFVWLGLGLFALPTPGGTTPEWLASFGMWQPAGFPAPLLPILAVAAVVYLLTARSTLGVRMRGLGSNPVALERAGLRPLASRVMAYAAAGALGVLSGLVLASQTGGGDVSSASSYSLMTVAAVILGGGSFQGGSAVPWGVAVGGVTLGLVSVVLSLLDVPTNMQSAVQGVIVLAVLAGRVVVGKVLR</sequence>
<feature type="transmembrane region" description="Helical" evidence="8">
    <location>
        <begin position="21"/>
        <end position="42"/>
    </location>
</feature>
<evidence type="ECO:0000256" key="5">
    <source>
        <dbReference type="ARBA" id="ARBA00022692"/>
    </source>
</evidence>
<evidence type="ECO:0000256" key="6">
    <source>
        <dbReference type="ARBA" id="ARBA00022989"/>
    </source>
</evidence>
<dbReference type="GO" id="GO:0022857">
    <property type="term" value="F:transmembrane transporter activity"/>
    <property type="evidence" value="ECO:0007669"/>
    <property type="project" value="InterPro"/>
</dbReference>
<feature type="transmembrane region" description="Helical" evidence="8">
    <location>
        <begin position="218"/>
        <end position="238"/>
    </location>
</feature>
<feature type="transmembrane region" description="Helical" evidence="8">
    <location>
        <begin position="244"/>
        <end position="263"/>
    </location>
</feature>
<evidence type="ECO:0000256" key="4">
    <source>
        <dbReference type="ARBA" id="ARBA00022519"/>
    </source>
</evidence>
<feature type="transmembrane region" description="Helical" evidence="8">
    <location>
        <begin position="298"/>
        <end position="317"/>
    </location>
</feature>
<keyword evidence="5 8" id="KW-0812">Transmembrane</keyword>
<dbReference type="CDD" id="cd06579">
    <property type="entry name" value="TM_PBP1_transp_AraH_like"/>
    <property type="match status" value="1"/>
</dbReference>
<dbReference type="PANTHER" id="PTHR32196:SF21">
    <property type="entry name" value="ABC TRANSPORTER PERMEASE PROTEIN YPHD-RELATED"/>
    <property type="match status" value="1"/>
</dbReference>
<dbReference type="GeneID" id="96299091"/>
<evidence type="ECO:0000256" key="1">
    <source>
        <dbReference type="ARBA" id="ARBA00004651"/>
    </source>
</evidence>
<feature type="transmembrane region" description="Helical" evidence="8">
    <location>
        <begin position="79"/>
        <end position="97"/>
    </location>
</feature>
<gene>
    <name evidence="9" type="ORF">SAMN05216275_11024</name>
</gene>
<evidence type="ECO:0000313" key="10">
    <source>
        <dbReference type="Proteomes" id="UP000199111"/>
    </source>
</evidence>
<proteinExistence type="predicted"/>
<evidence type="ECO:0000313" key="9">
    <source>
        <dbReference type="EMBL" id="SFJ57049.1"/>
    </source>
</evidence>
<evidence type="ECO:0000256" key="8">
    <source>
        <dbReference type="SAM" id="Phobius"/>
    </source>
</evidence>
<evidence type="ECO:0000256" key="2">
    <source>
        <dbReference type="ARBA" id="ARBA00022448"/>
    </source>
</evidence>
<keyword evidence="2" id="KW-0813">Transport</keyword>
<protein>
    <submittedName>
        <fullName evidence="9">Monosaccharide ABC transporter membrane protein, CUT2 family</fullName>
    </submittedName>
</protein>
<feature type="transmembrane region" description="Helical" evidence="8">
    <location>
        <begin position="270"/>
        <end position="292"/>
    </location>
</feature>
<dbReference type="PANTHER" id="PTHR32196">
    <property type="entry name" value="ABC TRANSPORTER PERMEASE PROTEIN YPHD-RELATED-RELATED"/>
    <property type="match status" value="1"/>
</dbReference>
<dbReference type="RefSeq" id="WP_093887900.1">
    <property type="nucleotide sequence ID" value="NZ_FOQY01000010.1"/>
</dbReference>
<keyword evidence="7 8" id="KW-0472">Membrane</keyword>
<evidence type="ECO:0000256" key="7">
    <source>
        <dbReference type="ARBA" id="ARBA00023136"/>
    </source>
</evidence>
<feature type="transmembrane region" description="Helical" evidence="8">
    <location>
        <begin position="103"/>
        <end position="121"/>
    </location>
</feature>
<organism evidence="9 10">
    <name type="scientific">Streptosporangium canum</name>
    <dbReference type="NCBI Taxonomy" id="324952"/>
    <lineage>
        <taxon>Bacteria</taxon>
        <taxon>Bacillati</taxon>
        <taxon>Actinomycetota</taxon>
        <taxon>Actinomycetes</taxon>
        <taxon>Streptosporangiales</taxon>
        <taxon>Streptosporangiaceae</taxon>
        <taxon>Streptosporangium</taxon>
    </lineage>
</organism>
<accession>A0A1I3SH40</accession>
<name>A0A1I3SH40_9ACTN</name>
<reference evidence="10" key="1">
    <citation type="submission" date="2016-10" db="EMBL/GenBank/DDBJ databases">
        <authorList>
            <person name="Varghese N."/>
            <person name="Submissions S."/>
        </authorList>
    </citation>
    <scope>NUCLEOTIDE SEQUENCE [LARGE SCALE GENOMIC DNA]</scope>
    <source>
        <strain evidence="10">CGMCC 4.2126</strain>
    </source>
</reference>
<feature type="transmembrane region" description="Helical" evidence="8">
    <location>
        <begin position="128"/>
        <end position="147"/>
    </location>
</feature>
<dbReference type="Proteomes" id="UP000199111">
    <property type="component" value="Unassembled WGS sequence"/>
</dbReference>
<keyword evidence="3" id="KW-1003">Cell membrane</keyword>
<keyword evidence="10" id="KW-1185">Reference proteome</keyword>
<comment type="subcellular location">
    <subcellularLocation>
        <location evidence="1">Cell membrane</location>
        <topology evidence="1">Multi-pass membrane protein</topology>
    </subcellularLocation>
</comment>
<keyword evidence="4" id="KW-0997">Cell inner membrane</keyword>